<feature type="chain" id="PRO_5044691985" description="Urokinase plasminogen activator surface receptor" evidence="12">
    <location>
        <begin position="24"/>
        <end position="286"/>
    </location>
</feature>
<dbReference type="InterPro" id="IPR016054">
    <property type="entry name" value="LY6_UPA_recep-like"/>
</dbReference>
<evidence type="ECO:0000256" key="11">
    <source>
        <dbReference type="ARBA" id="ARBA00023288"/>
    </source>
</evidence>
<evidence type="ECO:0000256" key="8">
    <source>
        <dbReference type="ARBA" id="ARBA00023157"/>
    </source>
</evidence>
<organism evidence="14 15">
    <name type="scientific">Canis lupus familiaris</name>
    <name type="common">Dog</name>
    <name type="synonym">Canis familiaris</name>
    <dbReference type="NCBI Taxonomy" id="9615"/>
    <lineage>
        <taxon>Eukaryota</taxon>
        <taxon>Metazoa</taxon>
        <taxon>Chordata</taxon>
        <taxon>Craniata</taxon>
        <taxon>Vertebrata</taxon>
        <taxon>Euteleostomi</taxon>
        <taxon>Mammalia</taxon>
        <taxon>Eutheria</taxon>
        <taxon>Laurasiatheria</taxon>
        <taxon>Carnivora</taxon>
        <taxon>Caniformia</taxon>
        <taxon>Canidae</taxon>
        <taxon>Canis</taxon>
    </lineage>
</organism>
<dbReference type="SMART" id="SM00134">
    <property type="entry name" value="LU"/>
    <property type="match status" value="2"/>
</dbReference>
<keyword evidence="8" id="KW-1015">Disulfide bond</keyword>
<evidence type="ECO:0000256" key="4">
    <source>
        <dbReference type="ARBA" id="ARBA00022622"/>
    </source>
</evidence>
<evidence type="ECO:0000256" key="3">
    <source>
        <dbReference type="ARBA" id="ARBA00022475"/>
    </source>
</evidence>
<evidence type="ECO:0000256" key="5">
    <source>
        <dbReference type="ARBA" id="ARBA00022729"/>
    </source>
</evidence>
<keyword evidence="7" id="KW-0472">Membrane</keyword>
<dbReference type="InterPro" id="IPR018363">
    <property type="entry name" value="CD59_antigen_CS"/>
</dbReference>
<evidence type="ECO:0000256" key="7">
    <source>
        <dbReference type="ARBA" id="ARBA00023136"/>
    </source>
</evidence>
<keyword evidence="11" id="KW-0449">Lipoprotein</keyword>
<dbReference type="SUPFAM" id="SSF57302">
    <property type="entry name" value="Snake toxin-like"/>
    <property type="match status" value="2"/>
</dbReference>
<evidence type="ECO:0000256" key="12">
    <source>
        <dbReference type="SAM" id="SignalP"/>
    </source>
</evidence>
<proteinExistence type="predicted"/>
<keyword evidence="4" id="KW-0336">GPI-anchor</keyword>
<dbReference type="Gene3D" id="2.10.60.10">
    <property type="entry name" value="CD59"/>
    <property type="match status" value="2"/>
</dbReference>
<dbReference type="CDD" id="cd23556">
    <property type="entry name" value="TFP_LU_ECD_uPAR_rpt1"/>
    <property type="match status" value="1"/>
</dbReference>
<keyword evidence="9" id="KW-0675">Receptor</keyword>
<dbReference type="Proteomes" id="UP000805418">
    <property type="component" value="Chromosome 1"/>
</dbReference>
<evidence type="ECO:0000313" key="14">
    <source>
        <dbReference type="Ensembl" id="ENSCAFP00845011719.1"/>
    </source>
</evidence>
<feature type="signal peptide" evidence="12">
    <location>
        <begin position="1"/>
        <end position="23"/>
    </location>
</feature>
<evidence type="ECO:0000256" key="9">
    <source>
        <dbReference type="ARBA" id="ARBA00023170"/>
    </source>
</evidence>
<evidence type="ECO:0000256" key="1">
    <source>
        <dbReference type="ARBA" id="ARBA00004609"/>
    </source>
</evidence>
<evidence type="ECO:0000256" key="10">
    <source>
        <dbReference type="ARBA" id="ARBA00023180"/>
    </source>
</evidence>
<dbReference type="GO" id="GO:0005886">
    <property type="term" value="C:plasma membrane"/>
    <property type="evidence" value="ECO:0000318"/>
    <property type="project" value="GO_Central"/>
</dbReference>
<dbReference type="GO" id="GO:0098552">
    <property type="term" value="C:side of membrane"/>
    <property type="evidence" value="ECO:0007669"/>
    <property type="project" value="UniProtKB-KW"/>
</dbReference>
<reference evidence="14" key="1">
    <citation type="submission" date="2020-03" db="EMBL/GenBank/DDBJ databases">
        <title>Long-read based genome assembly of a Labrador retriever dog.</title>
        <authorList>
            <person name="Eory L."/>
            <person name="Zhang W."/>
            <person name="Schoenebeck J."/>
        </authorList>
    </citation>
    <scope>NUCLEOTIDE SEQUENCE [LARGE SCALE GENOMIC DNA]</scope>
    <source>
        <strain evidence="14">Labrador retriever</strain>
    </source>
</reference>
<dbReference type="GeneTree" id="ENSGT00940000153599"/>
<keyword evidence="6" id="KW-0677">Repeat</keyword>
<comment type="subcellular location">
    <subcellularLocation>
        <location evidence="1">Cell membrane</location>
        <topology evidence="1">Lipid-anchor</topology>
        <topology evidence="1">GPI-anchor</topology>
    </subcellularLocation>
</comment>
<evidence type="ECO:0000256" key="2">
    <source>
        <dbReference type="ARBA" id="ARBA00019778"/>
    </source>
</evidence>
<keyword evidence="5 12" id="KW-0732">Signal</keyword>
<dbReference type="FunFam" id="2.10.60.10:FF:000015">
    <property type="entry name" value="Urokinase plasminogen activator surface receptor"/>
    <property type="match status" value="1"/>
</dbReference>
<feature type="domain" description="UPAR/Ly6" evidence="13">
    <location>
        <begin position="24"/>
        <end position="111"/>
    </location>
</feature>
<dbReference type="PANTHER" id="PTHR10624">
    <property type="entry name" value="UROKINASE PLASMINOGEN ACTIVATOR SURFACE RECEPTOR-RELATED"/>
    <property type="match status" value="1"/>
</dbReference>
<evidence type="ECO:0000259" key="13">
    <source>
        <dbReference type="SMART" id="SM00134"/>
    </source>
</evidence>
<sequence>MGHPLLLPLLGLLLQTCVPVSWSLQCMLCGSTGKCQVEECTPGQDLCRTTIMRIWEDGDELEVVERGCTHPEKSNRTMSYRTGMKIITLTEAVCGTNLCNKPTSGRVSTFPRTRSRYLECVSCGSSDLSCERGLDQSLQCRSPTEQCVEVVTHRGLEDSPRDEHHTRGCGNLPGCPGPTGFHNNHTFHFLQCCNTTKCNAGPGEGRGTTWSEVWGWDRGVPGLLPLSHSLTGHPFLSRSLSLLKAPPQRRLVWEFNEATKLLPRTLYFLEFFHCSVLWSMPPGALA</sequence>
<dbReference type="PROSITE" id="PS00983">
    <property type="entry name" value="LY6_UPAR"/>
    <property type="match status" value="2"/>
</dbReference>
<keyword evidence="15" id="KW-1185">Reference proteome</keyword>
<dbReference type="CDD" id="cd23557">
    <property type="entry name" value="TFP_LU_ECD_uPAR_rpt2"/>
    <property type="match status" value="1"/>
</dbReference>
<keyword evidence="3" id="KW-1003">Cell membrane</keyword>
<evidence type="ECO:0000313" key="15">
    <source>
        <dbReference type="Proteomes" id="UP000805418"/>
    </source>
</evidence>
<keyword evidence="10" id="KW-0325">Glycoprotein</keyword>
<dbReference type="InterPro" id="IPR045860">
    <property type="entry name" value="Snake_toxin-like_sf"/>
</dbReference>
<dbReference type="PANTHER" id="PTHR10624:SF6">
    <property type="entry name" value="UROKINASE PLASMINOGEN ACTIVATOR SURFACE RECEPTOR"/>
    <property type="match status" value="1"/>
</dbReference>
<protein>
    <recommendedName>
        <fullName evidence="2">Urokinase plasminogen activator surface receptor</fullName>
    </recommendedName>
</protein>
<dbReference type="FunFam" id="2.10.60.10:FF:000013">
    <property type="entry name" value="Urokinase plasminogen activator surface receptor"/>
    <property type="match status" value="1"/>
</dbReference>
<dbReference type="OrthoDB" id="5945173at2759"/>
<dbReference type="AlphaFoldDB" id="A0A8I3N922"/>
<dbReference type="Ensembl" id="ENSCAFT00845015098.1">
    <property type="protein sequence ID" value="ENSCAFP00845011719.1"/>
    <property type="gene ID" value="ENSCAFG00845008563.1"/>
</dbReference>
<accession>A0A8I3N922</accession>
<dbReference type="Ensembl" id="ENSCAFT00845015060.1">
    <property type="protein sequence ID" value="ENSCAFP00845011685.1"/>
    <property type="gene ID" value="ENSCAFG00845008563.1"/>
</dbReference>
<name>A0A8I3N922_CANLF</name>
<reference evidence="14" key="2">
    <citation type="submission" date="2025-05" db="UniProtKB">
        <authorList>
            <consortium name="Ensembl"/>
        </authorList>
    </citation>
    <scope>IDENTIFICATION</scope>
    <source>
        <strain evidence="14">Boxer</strain>
    </source>
</reference>
<dbReference type="Pfam" id="PF00021">
    <property type="entry name" value="UPAR_LY6"/>
    <property type="match status" value="2"/>
</dbReference>
<evidence type="ECO:0000256" key="6">
    <source>
        <dbReference type="ARBA" id="ARBA00022737"/>
    </source>
</evidence>
<feature type="domain" description="UPAR/Ly6" evidence="13">
    <location>
        <begin position="118"/>
        <end position="211"/>
    </location>
</feature>